<dbReference type="Proteomes" id="UP000179642">
    <property type="component" value="Unassembled WGS sequence"/>
</dbReference>
<gene>
    <name evidence="1" type="ORF">BIV23_25890</name>
</gene>
<evidence type="ECO:0000313" key="2">
    <source>
        <dbReference type="Proteomes" id="UP000179642"/>
    </source>
</evidence>
<accession>A0A1S2Q6G5</accession>
<dbReference type="AlphaFoldDB" id="A0A1S2Q6G5"/>
<evidence type="ECO:0000313" key="1">
    <source>
        <dbReference type="EMBL" id="OIK01654.1"/>
    </source>
</evidence>
<keyword evidence="2" id="KW-1185">Reference proteome</keyword>
<protein>
    <submittedName>
        <fullName evidence="1">Uncharacterized protein</fullName>
    </submittedName>
</protein>
<dbReference type="EMBL" id="MLYO01000043">
    <property type="protein sequence ID" value="OIK01654.1"/>
    <property type="molecule type" value="Genomic_DNA"/>
</dbReference>
<reference evidence="1 2" key="1">
    <citation type="submission" date="2016-10" db="EMBL/GenBank/DDBJ databases">
        <title>Genome sequence of Streptomyces sp. MUSC 1.</title>
        <authorList>
            <person name="Lee L.-H."/>
            <person name="Ser H.-L."/>
            <person name="Law J.W.-F."/>
        </authorList>
    </citation>
    <scope>NUCLEOTIDE SEQUENCE [LARGE SCALE GENOMIC DNA]</scope>
    <source>
        <strain evidence="1 2">MUSC 1</strain>
    </source>
</reference>
<organism evidence="1 2">
    <name type="scientific">Streptomyces monashensis</name>
    <dbReference type="NCBI Taxonomy" id="1678012"/>
    <lineage>
        <taxon>Bacteria</taxon>
        <taxon>Bacillati</taxon>
        <taxon>Actinomycetota</taxon>
        <taxon>Actinomycetes</taxon>
        <taxon>Kitasatosporales</taxon>
        <taxon>Streptomycetaceae</taxon>
        <taxon>Streptomyces</taxon>
    </lineage>
</organism>
<dbReference type="OrthoDB" id="4244082at2"/>
<comment type="caution">
    <text evidence="1">The sequence shown here is derived from an EMBL/GenBank/DDBJ whole genome shotgun (WGS) entry which is preliminary data.</text>
</comment>
<name>A0A1S2Q6G5_9ACTN</name>
<sequence length="95" mass="10088">MADIKNTQGFKALLAQTEAELLTRGLDVVPVGVHNVVAHAVNTVAERMGIQPRSALRYIDPSVIADQIAKAGAESTDGPLLRLLLEQVRSPACSV</sequence>
<proteinExistence type="predicted"/>
<dbReference type="RefSeq" id="WP_071383368.1">
    <property type="nucleotide sequence ID" value="NZ_MLYO01000043.1"/>
</dbReference>